<evidence type="ECO:0000256" key="1">
    <source>
        <dbReference type="SAM" id="MobiDB-lite"/>
    </source>
</evidence>
<keyword evidence="2" id="KW-1133">Transmembrane helix</keyword>
<sequence length="1191" mass="134371">MAIPALSRSDLSVNDFGRSILKPRWIFGFAVVLVTLITLFTHTTSHSVSGLVSSISSTKPASSTSSTSSKSSSSSGKAGLHYLIPATSSNRDFCKLLLSSTILDYPTPVLINWGAHEEANPYKQHLAKVETLLAYLKRLKPISKEDDLVLILDGYDVWFQLRPDVLLKRYFEMNANLDQRTIQAYGQDAFDRGDHRTTVIFGPDKICWPIDFSRPACWAVPHTGLSPTAFGPEENDERETHNEPRWLNSGTIMGPIQDMIDVFQATLDLIHYNHTTDSDQFYFANVFGDQEYARLSLDGGLLENQSKERYREEFHVEEDPPRQIPEFDVGQRTEYHIGIDYFSAMFQTLAFYKQFLAWIRPSDSWATKEDENGDVTQERYGFKVAEDISKSLTPFAAFEASPPTSISNASVEYPKSWEDVSLCVNTVTDLAPVTLHFTGEKALRELWWDKLWFYEDGEELRKASLKMPDRPISEEPIAGKMWYKIESEDPEAGKGGAWADNGGWHSWTSLCKTYEDQIFPRKTIKKKGPHRRRPSLSFTYDTAIFFADMDGPSSDVYLNPATIGAAERPSYQKMGRLVDRHLDISFFGTDAAAHTRRSVGCVARPGAVASTLHDLLRESFVLFLRCGWSFLLHLAGFPPTEWINMSSQGVMSKLKRSLWQGNSPDYERVDLEDGFEKEHTNKRSSRHVKPVVITLAFLLTIFLFLTSGRKSTKPAVSLKETLPPAYLRMVYPARQADANFCKIILSGAILNYPEPMLIGFEGKNKQENTDSTLDLAERISQKTSILGIDKHLRNISATRDEDLVVIADGLNTWFQLRPQILLDRYFESNRNADARIRKELGIMADTLKIHQTIIFGAQRDCSPWNAEDPACSVVPESSLPKDIYGPLTDVEAGEKQDRFTKHRPRYISPGFAIGPLGAMRKLYAEAAKRAMGDEHLQEGGKVLGQIFAEQEMARESHKAKPGSAFQGLSAWLSSFWESPSAVADRQAQQLKETDLSREFGIGLDYASGLALEAAHADGDMEWVKFGDSASVHAANAKHGISDSRISNIGPDVGASLPPFWTYSHETLPSRSTPWTNVSLLTNVWTGVTPAIIQHDINNYKTDSLRESWWSNIWYQKYGRKMFDVHVQSPIGPVAISGYDAASRRQWWSAEDWKGGARNETRFWWRYEDVCGGTEQEVFRDKKGPWYLPSNH</sequence>
<evidence type="ECO:0000313" key="3">
    <source>
        <dbReference type="EMBL" id="THV74480.1"/>
    </source>
</evidence>
<keyword evidence="2" id="KW-0812">Transmembrane</keyword>
<dbReference type="PANTHER" id="PTHR36587">
    <property type="entry name" value="EXPRESSION SITE-ASSOCIATED GENE 3 (ESAG3)-LIKE PROTEIN"/>
    <property type="match status" value="1"/>
</dbReference>
<keyword evidence="2" id="KW-0472">Membrane</keyword>
<proteinExistence type="predicted"/>
<evidence type="ECO:0000313" key="4">
    <source>
        <dbReference type="Proteomes" id="UP000304951"/>
    </source>
</evidence>
<feature type="region of interest" description="Disordered" evidence="1">
    <location>
        <begin position="53"/>
        <end position="77"/>
    </location>
</feature>
<dbReference type="CDD" id="cd22997">
    <property type="entry name" value="GT_LH"/>
    <property type="match status" value="2"/>
</dbReference>
<gene>
    <name evidence="3" type="ORF">D6D28_02533</name>
</gene>
<evidence type="ECO:0000256" key="2">
    <source>
        <dbReference type="SAM" id="Phobius"/>
    </source>
</evidence>
<accession>A0A4S8STM8</accession>
<dbReference type="AlphaFoldDB" id="A0A4S8STM8"/>
<organism evidence="3 4">
    <name type="scientific">Aureobasidium pullulans</name>
    <name type="common">Black yeast</name>
    <name type="synonym">Pullularia pullulans</name>
    <dbReference type="NCBI Taxonomy" id="5580"/>
    <lineage>
        <taxon>Eukaryota</taxon>
        <taxon>Fungi</taxon>
        <taxon>Dikarya</taxon>
        <taxon>Ascomycota</taxon>
        <taxon>Pezizomycotina</taxon>
        <taxon>Dothideomycetes</taxon>
        <taxon>Dothideomycetidae</taxon>
        <taxon>Dothideales</taxon>
        <taxon>Saccotheciaceae</taxon>
        <taxon>Aureobasidium</taxon>
    </lineage>
</organism>
<name>A0A4S8STM8_AURPU</name>
<feature type="transmembrane region" description="Helical" evidence="2">
    <location>
        <begin position="25"/>
        <end position="43"/>
    </location>
</feature>
<dbReference type="Proteomes" id="UP000304951">
    <property type="component" value="Unassembled WGS sequence"/>
</dbReference>
<protein>
    <submittedName>
        <fullName evidence="3">Uncharacterized protein</fullName>
    </submittedName>
</protein>
<comment type="caution">
    <text evidence="3">The sequence shown here is derived from an EMBL/GenBank/DDBJ whole genome shotgun (WGS) entry which is preliminary data.</text>
</comment>
<dbReference type="EMBL" id="QZAF01000061">
    <property type="protein sequence ID" value="THV74480.1"/>
    <property type="molecule type" value="Genomic_DNA"/>
</dbReference>
<reference evidence="3 4" key="1">
    <citation type="submission" date="2018-10" db="EMBL/GenBank/DDBJ databases">
        <title>Fifty Aureobasidium pullulans genomes reveal a recombining polyextremotolerant generalist.</title>
        <authorList>
            <person name="Gostincar C."/>
            <person name="Turk M."/>
            <person name="Zajc J."/>
            <person name="Gunde-Cimerman N."/>
        </authorList>
    </citation>
    <scope>NUCLEOTIDE SEQUENCE [LARGE SCALE GENOMIC DNA]</scope>
    <source>
        <strain evidence="3 4">EXF-11900</strain>
    </source>
</reference>
<dbReference type="PANTHER" id="PTHR36587:SF2">
    <property type="entry name" value="EXPRESSION SITE-ASSOCIATED GENE 3 (ESAG3)-LIKE PROTEIN"/>
    <property type="match status" value="1"/>
</dbReference>